<dbReference type="Gene3D" id="3.30.420.40">
    <property type="match status" value="2"/>
</dbReference>
<organism evidence="8 9">
    <name type="scientific">Candidatus Nitrospira kreftii</name>
    <dbReference type="NCBI Taxonomy" id="2652173"/>
    <lineage>
        <taxon>Bacteria</taxon>
        <taxon>Pseudomonadati</taxon>
        <taxon>Nitrospirota</taxon>
        <taxon>Nitrospiria</taxon>
        <taxon>Nitrospirales</taxon>
        <taxon>Nitrospiraceae</taxon>
        <taxon>Nitrospira</taxon>
    </lineage>
</organism>
<keyword evidence="3 5" id="KW-0472">Membrane</keyword>
<dbReference type="GO" id="GO:0009898">
    <property type="term" value="C:cytoplasmic side of plasma membrane"/>
    <property type="evidence" value="ECO:0007669"/>
    <property type="project" value="UniProtKB-UniRule"/>
</dbReference>
<accession>A0A7S8J0S9</accession>
<evidence type="ECO:0000256" key="3">
    <source>
        <dbReference type="ARBA" id="ARBA00023136"/>
    </source>
</evidence>
<dbReference type="KEGG" id="nkf:Nkreftii_003387"/>
<comment type="subcellular location">
    <subcellularLocation>
        <location evidence="5">Cell membrane</location>
        <topology evidence="5">Peripheral membrane protein</topology>
        <orientation evidence="5">Cytoplasmic side</orientation>
    </subcellularLocation>
    <text evidence="5">Localizes to the Z ring in an FtsZ-dependent manner. Targeted to the membrane through a conserved C-terminal amphipathic helix.</text>
</comment>
<dbReference type="Pfam" id="PF14450">
    <property type="entry name" value="FtsA"/>
    <property type="match status" value="2"/>
</dbReference>
<dbReference type="PANTHER" id="PTHR32432:SF4">
    <property type="entry name" value="CELL DIVISION PROTEIN FTSA"/>
    <property type="match status" value="1"/>
</dbReference>
<evidence type="ECO:0000256" key="1">
    <source>
        <dbReference type="ARBA" id="ARBA00022475"/>
    </source>
</evidence>
<evidence type="ECO:0000256" key="6">
    <source>
        <dbReference type="PIRNR" id="PIRNR003101"/>
    </source>
</evidence>
<dbReference type="GO" id="GO:0005524">
    <property type="term" value="F:ATP binding"/>
    <property type="evidence" value="ECO:0007669"/>
    <property type="project" value="UniProtKB-KW"/>
</dbReference>
<keyword evidence="8" id="KW-0067">ATP-binding</keyword>
<dbReference type="NCBIfam" id="TIGR01174">
    <property type="entry name" value="ftsA"/>
    <property type="match status" value="1"/>
</dbReference>
<dbReference type="AlphaFoldDB" id="A0A7S8J0S9"/>
<evidence type="ECO:0000256" key="4">
    <source>
        <dbReference type="ARBA" id="ARBA00023306"/>
    </source>
</evidence>
<feature type="domain" description="SHS2" evidence="7">
    <location>
        <begin position="21"/>
        <end position="208"/>
    </location>
</feature>
<sequence>MRIESSYGKGVIGVSKRDHILVGLDIGTTKICAIVAEVAEAGGLNIIGVGSSPSRGLRKGVVVDIESTVESIKKAVEEAELLAGVQINSVYTGIAGSHISAENCKGVVALKRAEVTREDIQRAIESARTLAVIPHERRILHVLPREFMVDGQEGVREPLGLSGNRLEVNVHVITGAVTSAQNIVKCVNRAGLDVVDIILQPLASSEAVLSQEERDLGVAMIDLGGGTTDLAIFLDGSIRHSAVLPIGGQNLTKDLAFGLLTSQTEAEKIKTQYGVARTELVTSHQIVEVPSVGDRPARTFSRRDVAEILEPRVDEMFELVRREITRAGYEGILGAGVVITGGTSLLEGMPDTAEKVLNLPARRGVPSGVGALRDQVSHPSHSTGVGLLLHARRHVDELETAGLRNGGTWARMFGWTKKVLEVF</sequence>
<keyword evidence="8" id="KW-0547">Nucleotide-binding</keyword>
<comment type="subunit">
    <text evidence="5">Self-interacts. Interacts with FtsZ.</text>
</comment>
<evidence type="ECO:0000256" key="2">
    <source>
        <dbReference type="ARBA" id="ARBA00022618"/>
    </source>
</evidence>
<evidence type="ECO:0000256" key="5">
    <source>
        <dbReference type="HAMAP-Rule" id="MF_02033"/>
    </source>
</evidence>
<comment type="similarity">
    <text evidence="5 6">Belongs to the FtsA/MreB family.</text>
</comment>
<evidence type="ECO:0000259" key="7">
    <source>
        <dbReference type="SMART" id="SM00842"/>
    </source>
</evidence>
<dbReference type="InterPro" id="IPR003494">
    <property type="entry name" value="SHS2_FtsA"/>
</dbReference>
<dbReference type="PANTHER" id="PTHR32432">
    <property type="entry name" value="CELL DIVISION PROTEIN FTSA-RELATED"/>
    <property type="match status" value="1"/>
</dbReference>
<evidence type="ECO:0000313" key="8">
    <source>
        <dbReference type="EMBL" id="QPD05613.1"/>
    </source>
</evidence>
<dbReference type="Gene3D" id="3.30.1490.110">
    <property type="match status" value="1"/>
</dbReference>
<dbReference type="SMART" id="SM00842">
    <property type="entry name" value="FtsA"/>
    <property type="match status" value="1"/>
</dbReference>
<evidence type="ECO:0000313" key="9">
    <source>
        <dbReference type="Proteomes" id="UP000593737"/>
    </source>
</evidence>
<reference evidence="8 9" key="1">
    <citation type="journal article" date="2020" name="ISME J.">
        <title>Enrichment and physiological characterization of a novel comammox Nitrospira indicates ammonium inhibition of complete nitrification.</title>
        <authorList>
            <person name="Sakoula D."/>
            <person name="Koch H."/>
            <person name="Frank J."/>
            <person name="Jetten M.S.M."/>
            <person name="van Kessel M.A.H.J."/>
            <person name="Lucker S."/>
        </authorList>
    </citation>
    <scope>NUCLEOTIDE SEQUENCE [LARGE SCALE GENOMIC DNA]</scope>
    <source>
        <strain evidence="8">Comreactor17</strain>
    </source>
</reference>
<dbReference type="InterPro" id="IPR020823">
    <property type="entry name" value="Cell_div_FtsA"/>
</dbReference>
<name>A0A7S8J0S9_9BACT</name>
<dbReference type="HAMAP" id="MF_02033">
    <property type="entry name" value="FtsA"/>
    <property type="match status" value="1"/>
</dbReference>
<dbReference type="GO" id="GO:0043093">
    <property type="term" value="P:FtsZ-dependent cytokinesis"/>
    <property type="evidence" value="ECO:0007669"/>
    <property type="project" value="UniProtKB-UniRule"/>
</dbReference>
<keyword evidence="1 5" id="KW-1003">Cell membrane</keyword>
<dbReference type="SUPFAM" id="SSF53067">
    <property type="entry name" value="Actin-like ATPase domain"/>
    <property type="match status" value="2"/>
</dbReference>
<dbReference type="GO" id="GO:0032153">
    <property type="term" value="C:cell division site"/>
    <property type="evidence" value="ECO:0007669"/>
    <property type="project" value="UniProtKB-UniRule"/>
</dbReference>
<dbReference type="Pfam" id="PF02491">
    <property type="entry name" value="SHS2_FTSA"/>
    <property type="match status" value="1"/>
</dbReference>
<dbReference type="Proteomes" id="UP000593737">
    <property type="component" value="Chromosome"/>
</dbReference>
<dbReference type="InterPro" id="IPR043129">
    <property type="entry name" value="ATPase_NBD"/>
</dbReference>
<dbReference type="CDD" id="cd24048">
    <property type="entry name" value="ASKHA_NBD_FtsA"/>
    <property type="match status" value="1"/>
</dbReference>
<keyword evidence="2 5" id="KW-0132">Cell division</keyword>
<dbReference type="InterPro" id="IPR050696">
    <property type="entry name" value="FtsA/MreB"/>
</dbReference>
<dbReference type="PIRSF" id="PIRSF003101">
    <property type="entry name" value="FtsA"/>
    <property type="match status" value="1"/>
</dbReference>
<dbReference type="EMBL" id="CP047423">
    <property type="protein sequence ID" value="QPD05613.1"/>
    <property type="molecule type" value="Genomic_DNA"/>
</dbReference>
<gene>
    <name evidence="5" type="primary">ftsA</name>
    <name evidence="8" type="ORF">Nkreftii_003387</name>
</gene>
<protein>
    <recommendedName>
        <fullName evidence="5 6">Cell division protein FtsA</fullName>
    </recommendedName>
</protein>
<comment type="function">
    <text evidence="5 6">Cell division protein that is involved in the assembly of the Z ring. May serve as a membrane anchor for the Z ring.</text>
</comment>
<proteinExistence type="inferred from homology"/>
<keyword evidence="4 5" id="KW-0131">Cell cycle</keyword>